<evidence type="ECO:0000256" key="6">
    <source>
        <dbReference type="ARBA" id="ARBA00022840"/>
    </source>
</evidence>
<keyword evidence="1" id="KW-0479">Metal-binding</keyword>
<dbReference type="Pfam" id="PF26021">
    <property type="entry name" value="Ferritin_C144_05"/>
    <property type="match status" value="1"/>
</dbReference>
<dbReference type="GO" id="GO:0006974">
    <property type="term" value="P:DNA damage response"/>
    <property type="evidence" value="ECO:0007669"/>
    <property type="project" value="TreeGrafter"/>
</dbReference>
<evidence type="ECO:0000256" key="7">
    <source>
        <dbReference type="PROSITE-ProRule" id="PRU00175"/>
    </source>
</evidence>
<feature type="compositionally biased region" description="Acidic residues" evidence="9">
    <location>
        <begin position="1016"/>
        <end position="1028"/>
    </location>
</feature>
<keyword evidence="4" id="KW-0378">Hydrolase</keyword>
<feature type="compositionally biased region" description="Basic residues" evidence="9">
    <location>
        <begin position="407"/>
        <end position="419"/>
    </location>
</feature>
<evidence type="ECO:0000259" key="11">
    <source>
        <dbReference type="PROSITE" id="PS51192"/>
    </source>
</evidence>
<dbReference type="InterPro" id="IPR052583">
    <property type="entry name" value="ATP-helicase/E3_Ub-Ligase"/>
</dbReference>
<dbReference type="STRING" id="5364.A0A5C3N2D8"/>
<dbReference type="PROSITE" id="PS51192">
    <property type="entry name" value="HELICASE_ATP_BIND_1"/>
    <property type="match status" value="1"/>
</dbReference>
<dbReference type="EMBL" id="ML213513">
    <property type="protein sequence ID" value="TFK50586.1"/>
    <property type="molecule type" value="Genomic_DNA"/>
</dbReference>
<evidence type="ECO:0000256" key="4">
    <source>
        <dbReference type="ARBA" id="ARBA00022801"/>
    </source>
</evidence>
<reference evidence="12 13" key="1">
    <citation type="journal article" date="2019" name="Nat. Ecol. Evol.">
        <title>Megaphylogeny resolves global patterns of mushroom evolution.</title>
        <authorList>
            <person name="Varga T."/>
            <person name="Krizsan K."/>
            <person name="Foldi C."/>
            <person name="Dima B."/>
            <person name="Sanchez-Garcia M."/>
            <person name="Sanchez-Ramirez S."/>
            <person name="Szollosi G.J."/>
            <person name="Szarkandi J.G."/>
            <person name="Papp V."/>
            <person name="Albert L."/>
            <person name="Andreopoulos W."/>
            <person name="Angelini C."/>
            <person name="Antonin V."/>
            <person name="Barry K.W."/>
            <person name="Bougher N.L."/>
            <person name="Buchanan P."/>
            <person name="Buyck B."/>
            <person name="Bense V."/>
            <person name="Catcheside P."/>
            <person name="Chovatia M."/>
            <person name="Cooper J."/>
            <person name="Damon W."/>
            <person name="Desjardin D."/>
            <person name="Finy P."/>
            <person name="Geml J."/>
            <person name="Haridas S."/>
            <person name="Hughes K."/>
            <person name="Justo A."/>
            <person name="Karasinski D."/>
            <person name="Kautmanova I."/>
            <person name="Kiss B."/>
            <person name="Kocsube S."/>
            <person name="Kotiranta H."/>
            <person name="LaButti K.M."/>
            <person name="Lechner B.E."/>
            <person name="Liimatainen K."/>
            <person name="Lipzen A."/>
            <person name="Lukacs Z."/>
            <person name="Mihaltcheva S."/>
            <person name="Morgado L.N."/>
            <person name="Niskanen T."/>
            <person name="Noordeloos M.E."/>
            <person name="Ohm R.A."/>
            <person name="Ortiz-Santana B."/>
            <person name="Ovrebo C."/>
            <person name="Racz N."/>
            <person name="Riley R."/>
            <person name="Savchenko A."/>
            <person name="Shiryaev A."/>
            <person name="Soop K."/>
            <person name="Spirin V."/>
            <person name="Szebenyi C."/>
            <person name="Tomsovsky M."/>
            <person name="Tulloss R.E."/>
            <person name="Uehling J."/>
            <person name="Grigoriev I.V."/>
            <person name="Vagvolgyi C."/>
            <person name="Papp T."/>
            <person name="Martin F.M."/>
            <person name="Miettinen O."/>
            <person name="Hibbett D.S."/>
            <person name="Nagy L.G."/>
        </authorList>
    </citation>
    <scope>NUCLEOTIDE SEQUENCE [LARGE SCALE GENOMIC DNA]</scope>
    <source>
        <strain evidence="12 13">OMC1185</strain>
    </source>
</reference>
<dbReference type="Proteomes" id="UP000305948">
    <property type="component" value="Unassembled WGS sequence"/>
</dbReference>
<keyword evidence="5" id="KW-0862">Zinc</keyword>
<organism evidence="12 13">
    <name type="scientific">Heliocybe sulcata</name>
    <dbReference type="NCBI Taxonomy" id="5364"/>
    <lineage>
        <taxon>Eukaryota</taxon>
        <taxon>Fungi</taxon>
        <taxon>Dikarya</taxon>
        <taxon>Basidiomycota</taxon>
        <taxon>Agaricomycotina</taxon>
        <taxon>Agaricomycetes</taxon>
        <taxon>Gloeophyllales</taxon>
        <taxon>Gloeophyllaceae</taxon>
        <taxon>Heliocybe</taxon>
    </lineage>
</organism>
<feature type="coiled-coil region" evidence="8">
    <location>
        <begin position="1135"/>
        <end position="1162"/>
    </location>
</feature>
<evidence type="ECO:0000256" key="9">
    <source>
        <dbReference type="SAM" id="MobiDB-lite"/>
    </source>
</evidence>
<dbReference type="SUPFAM" id="SSF52540">
    <property type="entry name" value="P-loop containing nucleoside triphosphate hydrolases"/>
    <property type="match status" value="2"/>
</dbReference>
<dbReference type="GO" id="GO:0005634">
    <property type="term" value="C:nucleus"/>
    <property type="evidence" value="ECO:0007669"/>
    <property type="project" value="TreeGrafter"/>
</dbReference>
<dbReference type="InterPro" id="IPR038718">
    <property type="entry name" value="SNF2-like_sf"/>
</dbReference>
<keyword evidence="13" id="KW-1185">Reference proteome</keyword>
<dbReference type="GO" id="GO:0008270">
    <property type="term" value="F:zinc ion binding"/>
    <property type="evidence" value="ECO:0007669"/>
    <property type="project" value="UniProtKB-KW"/>
</dbReference>
<feature type="region of interest" description="Disordered" evidence="9">
    <location>
        <begin position="1500"/>
        <end position="1520"/>
    </location>
</feature>
<evidence type="ECO:0000256" key="3">
    <source>
        <dbReference type="ARBA" id="ARBA00022771"/>
    </source>
</evidence>
<proteinExistence type="predicted"/>
<dbReference type="Gene3D" id="3.40.50.10810">
    <property type="entry name" value="Tandem AAA-ATPase domain"/>
    <property type="match status" value="1"/>
</dbReference>
<dbReference type="Gene3D" id="3.30.40.10">
    <property type="entry name" value="Zinc/RING finger domain, C3HC4 (zinc finger)"/>
    <property type="match status" value="1"/>
</dbReference>
<protein>
    <recommendedName>
        <fullName evidence="14">RING-type domain-containing protein</fullName>
    </recommendedName>
</protein>
<keyword evidence="6" id="KW-0067">ATP-binding</keyword>
<dbReference type="Pfam" id="PF00097">
    <property type="entry name" value="zf-C3HC4"/>
    <property type="match status" value="1"/>
</dbReference>
<feature type="domain" description="RING-type" evidence="10">
    <location>
        <begin position="1187"/>
        <end position="1227"/>
    </location>
</feature>
<dbReference type="InterPro" id="IPR018957">
    <property type="entry name" value="Znf_C3HC4_RING-type"/>
</dbReference>
<evidence type="ECO:0000259" key="10">
    <source>
        <dbReference type="PROSITE" id="PS50089"/>
    </source>
</evidence>
<dbReference type="Gene3D" id="3.40.50.300">
    <property type="entry name" value="P-loop containing nucleotide triphosphate hydrolases"/>
    <property type="match status" value="1"/>
</dbReference>
<feature type="coiled-coil region" evidence="8">
    <location>
        <begin position="696"/>
        <end position="748"/>
    </location>
</feature>
<keyword evidence="2" id="KW-0547">Nucleotide-binding</keyword>
<dbReference type="CDD" id="cd18793">
    <property type="entry name" value="SF2_C_SNF"/>
    <property type="match status" value="1"/>
</dbReference>
<feature type="region of interest" description="Disordered" evidence="9">
    <location>
        <begin position="398"/>
        <end position="431"/>
    </location>
</feature>
<dbReference type="OrthoDB" id="5330228at2759"/>
<evidence type="ECO:0000256" key="1">
    <source>
        <dbReference type="ARBA" id="ARBA00022723"/>
    </source>
</evidence>
<dbReference type="SMART" id="SM00184">
    <property type="entry name" value="RING"/>
    <property type="match status" value="1"/>
</dbReference>
<dbReference type="InterPro" id="IPR017907">
    <property type="entry name" value="Znf_RING_CS"/>
</dbReference>
<dbReference type="SMART" id="SM00487">
    <property type="entry name" value="DEXDc"/>
    <property type="match status" value="1"/>
</dbReference>
<dbReference type="GO" id="GO:0005524">
    <property type="term" value="F:ATP binding"/>
    <property type="evidence" value="ECO:0007669"/>
    <property type="project" value="InterPro"/>
</dbReference>
<feature type="domain" description="Helicase ATP-binding" evidence="11">
    <location>
        <begin position="294"/>
        <end position="549"/>
    </location>
</feature>
<dbReference type="PROSITE" id="PS00518">
    <property type="entry name" value="ZF_RING_1"/>
    <property type="match status" value="1"/>
</dbReference>
<dbReference type="InterPro" id="IPR000330">
    <property type="entry name" value="SNF2_N"/>
</dbReference>
<evidence type="ECO:0000313" key="12">
    <source>
        <dbReference type="EMBL" id="TFK50586.1"/>
    </source>
</evidence>
<dbReference type="InterPro" id="IPR059033">
    <property type="entry name" value="C144_05_dom"/>
</dbReference>
<dbReference type="InterPro" id="IPR027417">
    <property type="entry name" value="P-loop_NTPase"/>
</dbReference>
<dbReference type="PROSITE" id="PS50089">
    <property type="entry name" value="ZF_RING_2"/>
    <property type="match status" value="1"/>
</dbReference>
<dbReference type="SUPFAM" id="SSF57850">
    <property type="entry name" value="RING/U-box"/>
    <property type="match status" value="1"/>
</dbReference>
<dbReference type="InterPro" id="IPR013083">
    <property type="entry name" value="Znf_RING/FYVE/PHD"/>
</dbReference>
<evidence type="ECO:0000256" key="5">
    <source>
        <dbReference type="ARBA" id="ARBA00022833"/>
    </source>
</evidence>
<feature type="region of interest" description="Disordered" evidence="9">
    <location>
        <begin position="1000"/>
        <end position="1029"/>
    </location>
</feature>
<evidence type="ECO:0000256" key="2">
    <source>
        <dbReference type="ARBA" id="ARBA00022741"/>
    </source>
</evidence>
<dbReference type="InterPro" id="IPR001841">
    <property type="entry name" value="Znf_RING"/>
</dbReference>
<name>A0A5C3N2D8_9AGAM</name>
<accession>A0A5C3N2D8</accession>
<dbReference type="GO" id="GO:0000209">
    <property type="term" value="P:protein polyubiquitination"/>
    <property type="evidence" value="ECO:0007669"/>
    <property type="project" value="TreeGrafter"/>
</dbReference>
<dbReference type="PANTHER" id="PTHR45865:SF1">
    <property type="entry name" value="E3 UBIQUITIN-PROTEIN LIGASE SHPRH"/>
    <property type="match status" value="1"/>
</dbReference>
<dbReference type="GO" id="GO:0016787">
    <property type="term" value="F:hydrolase activity"/>
    <property type="evidence" value="ECO:0007669"/>
    <property type="project" value="UniProtKB-KW"/>
</dbReference>
<evidence type="ECO:0000313" key="13">
    <source>
        <dbReference type="Proteomes" id="UP000305948"/>
    </source>
</evidence>
<sequence>MFQHTFHIEFTAEAAQNHASSGVDVPEGAYQERNELLDFLKNEYDDISEPTSIPLGKATFAHNNWVCVPLDGDPVWLLRSPQIPDGPDPFDYGLRGRQAFEFDGYFSAFTALAGTHPRRAEMDGELSMVLMPPSTWGIHQDELPFQIQYRVSLSAIVPTIFETSSRMFLGFEMHDMQRLALAHIFRPLPAPSSYHGVTDIPFFLSILGAAPPYNSRIVDRAAQPVALLPALLPFQRRTLVWMLGREGKIINGAGHVVSKPSQHECPLFWRQIESETNDKPTYLHRLTGTLSPEFPDEEEPLGGILAEEPGLGKTVECIGLILLNPAPPERQPTNAWWDTAAEIKVKEIKTTLIVTPASLAPQWRDEIARHSPHLKVMTYDGWARLKIPVTEAEAAEARKTALEKARQGKKKAKRRKGAKSKAGTSADAMDVDEDDAEDEILDWVQHVNRFDVVITTYNVLQQDLTVARAPPKRPRRDIATYSNIERHRSPLIMCEWYRVIMDEVQMVGGGKTEEMVSLIPRLSSWAVSGTPARAQVADLVHVLKFLEVQAAVGSSRIWQRLLLPGYVYEFTELFRRYAVRTTKAEVKSELTIPTQTRYLVNIELGRVERTVYDQTLQQALDALGLDSRGVAASEGWQVDGTVLRSWLRKLRGICTHPQVGQLQTTRDKLNKPGTLKTMAEVLEGMRENNWRTLMDNRKAKAQVMTLQAQLLQIEEGKGTRYRDALEILLAAEKEASELVEDMKAAIAAHDEKGRLLKQEAALHRGDEEPGPSEDAQGSADVLETWKGKDKATNHGFATLQDSRDDDLPRNTAGEEHAVRRRALVHRLRECILAHHRIKFLLGDVYHVLGQSYSASEDDAYSAAEELRRTLLKTTEEAATRAMAQLAVDEADRGVKVETLIVPTPFFGQGGIRSAELMDEANEIIDDLLNRQTELLWTWRARIYALLTQKLSGSDQATGEEYAQSLDSQGEAETYLQAYAALMADRRESLVAERTVLHQDSVKEKKKRKTRTAQEAAADEESEEDDVELQPEHEVLQKQLKEARIALRQAFTGRAVKSVMIDLQAAGARILKDDDPEKSLIKQAVKDLRQLINSQSHLIDRLEADLALFRKAFNERILYFRQLQEISDSVAEPSWEDSLQEAIKKAQEEEKELKTQVSTGKARQRYLEHLAKNTADSTNDNDEDDEVCILCRCDFTRGYITQCAHVFCEGCMKAWLGRKEGKACPVCRVMIDLDQLQRFTITSDSKERAAAPPKVQDGGLVPTSRRQIEYNYIDPHLFEEIEKMESNGSYGSKIQTLIRHLLHIQETDPGAKSIVFSAWADSLHIVQHALENNAIPCLRIDQNRGKNNAAKMFKDRPELLVLLLHGERENAGLNVTCASRVFMLESVVHHAFELQGESIARIDRMGQTKPTEVFCYYAEDTVERNILDLAARQGVSLYTRDRCQGTLDPTSIAFDSDKDVDSPSKKNPKAQKGDFIFKVDDMLAILFPHMFEEIDYLLPPEEEPRSPLQVGNAVAGPSRLM</sequence>
<gene>
    <name evidence="12" type="ORF">OE88DRAFT_1631458</name>
</gene>
<dbReference type="Pfam" id="PF00176">
    <property type="entry name" value="SNF2-rel_dom"/>
    <property type="match status" value="1"/>
</dbReference>
<evidence type="ECO:0008006" key="14">
    <source>
        <dbReference type="Google" id="ProtNLM"/>
    </source>
</evidence>
<keyword evidence="8" id="KW-0175">Coiled coil</keyword>
<keyword evidence="3 7" id="KW-0863">Zinc-finger</keyword>
<dbReference type="InterPro" id="IPR049730">
    <property type="entry name" value="SNF2/RAD54-like_C"/>
</dbReference>
<dbReference type="PANTHER" id="PTHR45865">
    <property type="entry name" value="E3 UBIQUITIN-PROTEIN LIGASE SHPRH FAMILY MEMBER"/>
    <property type="match status" value="1"/>
</dbReference>
<evidence type="ECO:0000256" key="8">
    <source>
        <dbReference type="SAM" id="Coils"/>
    </source>
</evidence>
<dbReference type="GO" id="GO:0061630">
    <property type="term" value="F:ubiquitin protein ligase activity"/>
    <property type="evidence" value="ECO:0007669"/>
    <property type="project" value="TreeGrafter"/>
</dbReference>
<dbReference type="InterPro" id="IPR014001">
    <property type="entry name" value="Helicase_ATP-bd"/>
</dbReference>